<evidence type="ECO:0000313" key="2">
    <source>
        <dbReference type="Proteomes" id="UP000499080"/>
    </source>
</evidence>
<dbReference type="Proteomes" id="UP000499080">
    <property type="component" value="Unassembled WGS sequence"/>
</dbReference>
<accession>A0A4Y2KN35</accession>
<comment type="caution">
    <text evidence="1">The sequence shown here is derived from an EMBL/GenBank/DDBJ whole genome shotgun (WGS) entry which is preliminary data.</text>
</comment>
<dbReference type="AlphaFoldDB" id="A0A4Y2KN35"/>
<protein>
    <submittedName>
        <fullName evidence="1">Uncharacterized protein</fullName>
    </submittedName>
</protein>
<sequence length="131" mass="14993">PPSEAIVDASGTIEFEPNEIAEIRSAHSDSNQDLTSVRINQEPEQTIPVGQGIQVKEDQRITLTTNGPVKIIYRYRVTHPPNTAYRENEMIESSRKSFGNAFLLKRKDFTQKLINFPFYEMDESTSKFLEN</sequence>
<reference evidence="1 2" key="1">
    <citation type="journal article" date="2019" name="Sci. Rep.">
        <title>Orb-weaving spider Araneus ventricosus genome elucidates the spidroin gene catalogue.</title>
        <authorList>
            <person name="Kono N."/>
            <person name="Nakamura H."/>
            <person name="Ohtoshi R."/>
            <person name="Moran D.A.P."/>
            <person name="Shinohara A."/>
            <person name="Yoshida Y."/>
            <person name="Fujiwara M."/>
            <person name="Mori M."/>
            <person name="Tomita M."/>
            <person name="Arakawa K."/>
        </authorList>
    </citation>
    <scope>NUCLEOTIDE SEQUENCE [LARGE SCALE GENOMIC DNA]</scope>
</reference>
<keyword evidence="2" id="KW-1185">Reference proteome</keyword>
<name>A0A4Y2KN35_ARAVE</name>
<proteinExistence type="predicted"/>
<feature type="non-terminal residue" evidence="1">
    <location>
        <position position="1"/>
    </location>
</feature>
<evidence type="ECO:0000313" key="1">
    <source>
        <dbReference type="EMBL" id="GBN03765.1"/>
    </source>
</evidence>
<organism evidence="1 2">
    <name type="scientific">Araneus ventricosus</name>
    <name type="common">Orbweaver spider</name>
    <name type="synonym">Epeira ventricosa</name>
    <dbReference type="NCBI Taxonomy" id="182803"/>
    <lineage>
        <taxon>Eukaryota</taxon>
        <taxon>Metazoa</taxon>
        <taxon>Ecdysozoa</taxon>
        <taxon>Arthropoda</taxon>
        <taxon>Chelicerata</taxon>
        <taxon>Arachnida</taxon>
        <taxon>Araneae</taxon>
        <taxon>Araneomorphae</taxon>
        <taxon>Entelegynae</taxon>
        <taxon>Araneoidea</taxon>
        <taxon>Araneidae</taxon>
        <taxon>Araneus</taxon>
    </lineage>
</organism>
<gene>
    <name evidence="1" type="ORF">AVEN_70103_1</name>
</gene>
<dbReference type="EMBL" id="BGPR01273090">
    <property type="protein sequence ID" value="GBN03765.1"/>
    <property type="molecule type" value="Genomic_DNA"/>
</dbReference>